<reference evidence="2 3" key="1">
    <citation type="submission" date="2014-06" db="EMBL/GenBank/DDBJ databases">
        <title>Evolutionary Origins and Diversification of the Mycorrhizal Mutualists.</title>
        <authorList>
            <consortium name="DOE Joint Genome Institute"/>
            <consortium name="Mycorrhizal Genomics Consortium"/>
            <person name="Kohler A."/>
            <person name="Kuo A."/>
            <person name="Nagy L.G."/>
            <person name="Floudas D."/>
            <person name="Copeland A."/>
            <person name="Barry K.W."/>
            <person name="Cichocki N."/>
            <person name="Veneault-Fourrey C."/>
            <person name="LaButti K."/>
            <person name="Lindquist E.A."/>
            <person name="Lipzen A."/>
            <person name="Lundell T."/>
            <person name="Morin E."/>
            <person name="Murat C."/>
            <person name="Riley R."/>
            <person name="Ohm R."/>
            <person name="Sun H."/>
            <person name="Tunlid A."/>
            <person name="Henrissat B."/>
            <person name="Grigoriev I.V."/>
            <person name="Hibbett D.S."/>
            <person name="Martin F."/>
        </authorList>
    </citation>
    <scope>NUCLEOTIDE SEQUENCE [LARGE SCALE GENOMIC DNA]</scope>
    <source>
        <strain evidence="2 3">SS14</strain>
    </source>
</reference>
<organism evidence="2 3">
    <name type="scientific">Sphaerobolus stellatus (strain SS14)</name>
    <dbReference type="NCBI Taxonomy" id="990650"/>
    <lineage>
        <taxon>Eukaryota</taxon>
        <taxon>Fungi</taxon>
        <taxon>Dikarya</taxon>
        <taxon>Basidiomycota</taxon>
        <taxon>Agaricomycotina</taxon>
        <taxon>Agaricomycetes</taxon>
        <taxon>Phallomycetidae</taxon>
        <taxon>Geastrales</taxon>
        <taxon>Sphaerobolaceae</taxon>
        <taxon>Sphaerobolus</taxon>
    </lineage>
</organism>
<dbReference type="Proteomes" id="UP000054279">
    <property type="component" value="Unassembled WGS sequence"/>
</dbReference>
<gene>
    <name evidence="2" type="ORF">M422DRAFT_277065</name>
</gene>
<evidence type="ECO:0000256" key="1">
    <source>
        <dbReference type="SAM" id="Phobius"/>
    </source>
</evidence>
<evidence type="ECO:0000313" key="3">
    <source>
        <dbReference type="Proteomes" id="UP000054279"/>
    </source>
</evidence>
<keyword evidence="3" id="KW-1185">Reference proteome</keyword>
<keyword evidence="1" id="KW-0472">Membrane</keyword>
<keyword evidence="1" id="KW-0812">Transmembrane</keyword>
<dbReference type="HOGENOM" id="CLU_1856584_0_0_1"/>
<keyword evidence="1" id="KW-1133">Transmembrane helix</keyword>
<sequence length="138" mass="15468">MPTPESTYTTKIHHTYANFYGALLIAILTNTFMYGVSLSMVLQYFKMQAKGDTRLLKVAILLLITLATLETIFTGHQLYDTFIIETGNSTLIHDRIPLQLGASQENMHAFILQPSLLNYSLRAESGQSARVFTVEHGL</sequence>
<evidence type="ECO:0000313" key="2">
    <source>
        <dbReference type="EMBL" id="KIJ22491.1"/>
    </source>
</evidence>
<feature type="transmembrane region" description="Helical" evidence="1">
    <location>
        <begin position="20"/>
        <end position="42"/>
    </location>
</feature>
<dbReference type="AlphaFoldDB" id="A0A0C9UAG3"/>
<feature type="transmembrane region" description="Helical" evidence="1">
    <location>
        <begin position="54"/>
        <end position="73"/>
    </location>
</feature>
<accession>A0A0C9UAG3</accession>
<proteinExistence type="predicted"/>
<dbReference type="EMBL" id="KN838183">
    <property type="protein sequence ID" value="KIJ22491.1"/>
    <property type="molecule type" value="Genomic_DNA"/>
</dbReference>
<dbReference type="OrthoDB" id="2535105at2759"/>
<protein>
    <submittedName>
        <fullName evidence="2">Uncharacterized protein</fullName>
    </submittedName>
</protein>
<name>A0A0C9UAG3_SPHS4</name>